<proteinExistence type="predicted"/>
<dbReference type="GeneID" id="88764461"/>
<accession>G5IZ47</accession>
<dbReference type="PRINTS" id="PR00111">
    <property type="entry name" value="ABHYDROLASE"/>
</dbReference>
<reference evidence="2 3" key="1">
    <citation type="journal article" date="2011" name="Front. Microbiol.">
        <title>Two Strains of Crocosphaera watsonii with Highly Conserved Genomes are Distinguished by Strain-Specific Features.</title>
        <authorList>
            <person name="Bench S.R."/>
            <person name="Ilikchyan I.N."/>
            <person name="Tripp H.J."/>
            <person name="Zehr J.P."/>
        </authorList>
    </citation>
    <scope>NUCLEOTIDE SEQUENCE [LARGE SCALE GENOMIC DNA]</scope>
    <source>
        <strain evidence="2 3">WH 0003</strain>
    </source>
</reference>
<dbReference type="PANTHER" id="PTHR22753:SF48">
    <property type="entry name" value="PHOSPHOLIPID_GLYCEROL ACYLTRANSFERASE DOMAIN-CONTAINING PROTEIN"/>
    <property type="match status" value="1"/>
</dbReference>
<dbReference type="InterPro" id="IPR000073">
    <property type="entry name" value="AB_hydrolase_1"/>
</dbReference>
<dbReference type="Proteomes" id="UP000003477">
    <property type="component" value="Unassembled WGS sequence"/>
</dbReference>
<organism evidence="2 3">
    <name type="scientific">Crocosphaera watsonii WH 0003</name>
    <dbReference type="NCBI Taxonomy" id="423471"/>
    <lineage>
        <taxon>Bacteria</taxon>
        <taxon>Bacillati</taxon>
        <taxon>Cyanobacteriota</taxon>
        <taxon>Cyanophyceae</taxon>
        <taxon>Oscillatoriophycideae</taxon>
        <taxon>Chroococcales</taxon>
        <taxon>Aphanothecaceae</taxon>
        <taxon>Crocosphaera</taxon>
    </lineage>
</organism>
<dbReference type="Gene3D" id="3.40.50.1820">
    <property type="entry name" value="alpha/beta hydrolase"/>
    <property type="match status" value="1"/>
</dbReference>
<protein>
    <recommendedName>
        <fullName evidence="1">AB hydrolase-1 domain-containing protein</fullName>
    </recommendedName>
</protein>
<dbReference type="GO" id="GO:0016020">
    <property type="term" value="C:membrane"/>
    <property type="evidence" value="ECO:0007669"/>
    <property type="project" value="TreeGrafter"/>
</dbReference>
<sequence>MRLLSPFSSQSFDPLFIYFPGMDGTGKLFDRQAEKLKDFFAIRCLSIPSYDQSDWSTLVHKTVTLIRKELEAHPHSSVYICGESFGGCLAMKVALEFPELIEKIILVNPASSFNKHSFLKFGVELNQWVPNIVYKVATMVLLGFLGSSNRMNTKDSKALLDAMQSLPQDVVSWRLSLLRDFRINSAKLRMFEKPILLLASQEDKLLPSVDEGRELINYFPNSRLTILPESGHACLLEDNVNLLEILEKHDFLSASNTLIMDNGYMNKKFNSQFSHSLHVKLLGGIFYFS</sequence>
<evidence type="ECO:0000313" key="3">
    <source>
        <dbReference type="Proteomes" id="UP000003477"/>
    </source>
</evidence>
<name>G5IZ47_CROWT</name>
<feature type="domain" description="AB hydrolase-1" evidence="1">
    <location>
        <begin position="14"/>
        <end position="237"/>
    </location>
</feature>
<comment type="caution">
    <text evidence="2">The sequence shown here is derived from an EMBL/GenBank/DDBJ whole genome shotgun (WGS) entry which is preliminary data.</text>
</comment>
<evidence type="ECO:0000259" key="1">
    <source>
        <dbReference type="Pfam" id="PF00561"/>
    </source>
</evidence>
<dbReference type="InterPro" id="IPR029058">
    <property type="entry name" value="AB_hydrolase_fold"/>
</dbReference>
<evidence type="ECO:0000313" key="2">
    <source>
        <dbReference type="EMBL" id="EHJ14791.1"/>
    </source>
</evidence>
<gene>
    <name evidence="2" type="ORF">CWATWH0003_0542</name>
</gene>
<dbReference type="SUPFAM" id="SSF53474">
    <property type="entry name" value="alpha/beta-Hydrolases"/>
    <property type="match status" value="1"/>
</dbReference>
<dbReference type="RefSeq" id="WP_007309149.1">
    <property type="nucleotide sequence ID" value="NZ_AESD01000089.1"/>
</dbReference>
<dbReference type="PANTHER" id="PTHR22753">
    <property type="entry name" value="TRANSMEMBRANE PROTEIN 68"/>
    <property type="match status" value="1"/>
</dbReference>
<dbReference type="Pfam" id="PF00561">
    <property type="entry name" value="Abhydrolase_1"/>
    <property type="match status" value="1"/>
</dbReference>
<dbReference type="AlphaFoldDB" id="G5IZ47"/>
<dbReference type="EMBL" id="AESD01000089">
    <property type="protein sequence ID" value="EHJ14791.1"/>
    <property type="molecule type" value="Genomic_DNA"/>
</dbReference>
<dbReference type="PATRIC" id="fig|423471.3.peg.498"/>